<dbReference type="CDD" id="cd23081">
    <property type="entry name" value="cpPDZ_EcRseP-like"/>
    <property type="match status" value="1"/>
</dbReference>
<dbReference type="Gene3D" id="2.30.42.10">
    <property type="match status" value="1"/>
</dbReference>
<evidence type="ECO:0000256" key="2">
    <source>
        <dbReference type="ARBA" id="ARBA00004141"/>
    </source>
</evidence>
<dbReference type="GO" id="GO:0046872">
    <property type="term" value="F:metal ion binding"/>
    <property type="evidence" value="ECO:0007669"/>
    <property type="project" value="UniProtKB-KW"/>
</dbReference>
<dbReference type="EMBL" id="LEKT01000001">
    <property type="protein sequence ID" value="KMO87877.1"/>
    <property type="molecule type" value="Genomic_DNA"/>
</dbReference>
<dbReference type="STRING" id="39029.BSR42_02505"/>
<dbReference type="PANTHER" id="PTHR42837">
    <property type="entry name" value="REGULATOR OF SIGMA-E PROTEASE RSEP"/>
    <property type="match status" value="1"/>
</dbReference>
<evidence type="ECO:0000256" key="11">
    <source>
        <dbReference type="RuleBase" id="RU362031"/>
    </source>
</evidence>
<gene>
    <name evidence="13" type="ORF">AB840_00385</name>
</gene>
<dbReference type="RefSeq" id="WP_048512837.1">
    <property type="nucleotide sequence ID" value="NZ_FUXD01000003.1"/>
</dbReference>
<dbReference type="PATRIC" id="fig|1122219.3.peg.82"/>
<keyword evidence="7 11" id="KW-0862">Zinc</keyword>
<dbReference type="SUPFAM" id="SSF50156">
    <property type="entry name" value="PDZ domain-like"/>
    <property type="match status" value="1"/>
</dbReference>
<dbReference type="Pfam" id="PF17820">
    <property type="entry name" value="PDZ_6"/>
    <property type="match status" value="1"/>
</dbReference>
<evidence type="ECO:0000256" key="1">
    <source>
        <dbReference type="ARBA" id="ARBA00001947"/>
    </source>
</evidence>
<evidence type="ECO:0000313" key="14">
    <source>
        <dbReference type="Proteomes" id="UP000036503"/>
    </source>
</evidence>
<dbReference type="GO" id="GO:0004222">
    <property type="term" value="F:metalloendopeptidase activity"/>
    <property type="evidence" value="ECO:0007669"/>
    <property type="project" value="InterPro"/>
</dbReference>
<dbReference type="CDD" id="cd06163">
    <property type="entry name" value="S2P-M50_PDZ_RseP-like"/>
    <property type="match status" value="1"/>
</dbReference>
<evidence type="ECO:0000256" key="4">
    <source>
        <dbReference type="ARBA" id="ARBA00022670"/>
    </source>
</evidence>
<dbReference type="InterPro" id="IPR041489">
    <property type="entry name" value="PDZ_6"/>
</dbReference>
<comment type="cofactor">
    <cofactor evidence="1 11">
        <name>Zn(2+)</name>
        <dbReference type="ChEBI" id="CHEBI:29105"/>
    </cofactor>
</comment>
<feature type="domain" description="PDZ" evidence="12">
    <location>
        <begin position="126"/>
        <end position="192"/>
    </location>
</feature>
<evidence type="ECO:0000313" key="13">
    <source>
        <dbReference type="EMBL" id="KMO87877.1"/>
    </source>
</evidence>
<comment type="caution">
    <text evidence="13">The sequence shown here is derived from an EMBL/GenBank/DDBJ whole genome shotgun (WGS) entry which is preliminary data.</text>
</comment>
<evidence type="ECO:0000259" key="12">
    <source>
        <dbReference type="PROSITE" id="PS50106"/>
    </source>
</evidence>
<protein>
    <recommendedName>
        <fullName evidence="11">Zinc metalloprotease</fullName>
        <ecNumber evidence="11">3.4.24.-</ecNumber>
    </recommendedName>
</protein>
<dbReference type="Proteomes" id="UP000036503">
    <property type="component" value="Unassembled WGS sequence"/>
</dbReference>
<evidence type="ECO:0000256" key="6">
    <source>
        <dbReference type="ARBA" id="ARBA00022801"/>
    </source>
</evidence>
<dbReference type="PROSITE" id="PS50106">
    <property type="entry name" value="PDZ"/>
    <property type="match status" value="1"/>
</dbReference>
<dbReference type="EC" id="3.4.24.-" evidence="11"/>
<accession>A0A0J6X144</accession>
<dbReference type="SMART" id="SM00228">
    <property type="entry name" value="PDZ"/>
    <property type="match status" value="1"/>
</dbReference>
<proteinExistence type="inferred from homology"/>
<dbReference type="OrthoDB" id="9782003at2"/>
<evidence type="ECO:0000256" key="8">
    <source>
        <dbReference type="ARBA" id="ARBA00022989"/>
    </source>
</evidence>
<organism evidence="13 14">
    <name type="scientific">Megasphaera cerevisiae DSM 20462</name>
    <dbReference type="NCBI Taxonomy" id="1122219"/>
    <lineage>
        <taxon>Bacteria</taxon>
        <taxon>Bacillati</taxon>
        <taxon>Bacillota</taxon>
        <taxon>Negativicutes</taxon>
        <taxon>Veillonellales</taxon>
        <taxon>Veillonellaceae</taxon>
        <taxon>Megasphaera</taxon>
    </lineage>
</organism>
<keyword evidence="5 11" id="KW-0812">Transmembrane</keyword>
<feature type="transmembrane region" description="Helical" evidence="11">
    <location>
        <begin position="91"/>
        <end position="112"/>
    </location>
</feature>
<reference evidence="13 14" key="1">
    <citation type="submission" date="2015-06" db="EMBL/GenBank/DDBJ databases">
        <title>Draft genome sequence of beer spoilage bacterium Megasphaera cerevisiae type strain 20462.</title>
        <authorList>
            <person name="Kutumbaka K."/>
            <person name="Pasmowitz J."/>
            <person name="Mategko J."/>
            <person name="Reyes D."/>
            <person name="Friedrich A."/>
            <person name="Han S."/>
            <person name="Martens-Habbena W."/>
            <person name="Neal-McKinney J."/>
            <person name="Janagama H.K."/>
            <person name="Nadala C."/>
            <person name="Samadpour M."/>
        </authorList>
    </citation>
    <scope>NUCLEOTIDE SEQUENCE [LARGE SCALE GENOMIC DNA]</scope>
    <source>
        <strain evidence="13 14">DSM 20462</strain>
    </source>
</reference>
<feature type="transmembrane region" description="Helical" evidence="11">
    <location>
        <begin position="282"/>
        <end position="301"/>
    </location>
</feature>
<keyword evidence="4" id="KW-0645">Protease</keyword>
<dbReference type="AlphaFoldDB" id="A0A0J6X144"/>
<dbReference type="FunCoup" id="A0A0J6X144">
    <property type="interactions" value="420"/>
</dbReference>
<comment type="similarity">
    <text evidence="3 11">Belongs to the peptidase M50B family.</text>
</comment>
<comment type="subcellular location">
    <subcellularLocation>
        <location evidence="2">Membrane</location>
        <topology evidence="2">Multi-pass membrane protein</topology>
    </subcellularLocation>
</comment>
<dbReference type="InParanoid" id="A0A0J6X144"/>
<sequence length="340" mass="36717">MGITIAATVFVFSLIVFVHEFGHFITAKLTGMQVDEFAIGFGPKIYSCTYGPTVYSLRAIPLGGFNRIAGMTEEETLNAQSFLNKPVLSRLIVIAAGAIMNFVLAIIILWGIMFTVGTMNVSPDPIVGSVVADSAASQVKMQPGDRIISIGGTAIHKWEDISSAVSKHSHEVVTVTIDRNGTEMKLDMIPKTDTQTDRAMLGVMPVITNQSHSFFESAGMAVQRTGQICQLMIVGIYNMITGSAKADLAGPIGVAQLAGQVASVGFVNLLMFTAFLSINLGILNLLPIPMLDGGYIILLLIEGITRRRMPKRALYYVQMSGMIILGALFLFAMIQDISRF</sequence>
<evidence type="ECO:0000256" key="3">
    <source>
        <dbReference type="ARBA" id="ARBA00007931"/>
    </source>
</evidence>
<feature type="transmembrane region" description="Helical" evidence="11">
    <location>
        <begin position="313"/>
        <end position="334"/>
    </location>
</feature>
<evidence type="ECO:0000256" key="10">
    <source>
        <dbReference type="ARBA" id="ARBA00023136"/>
    </source>
</evidence>
<keyword evidence="6 11" id="KW-0378">Hydrolase</keyword>
<keyword evidence="9 11" id="KW-0482">Metalloprotease</keyword>
<dbReference type="Pfam" id="PF02163">
    <property type="entry name" value="Peptidase_M50"/>
    <property type="match status" value="1"/>
</dbReference>
<dbReference type="NCBIfam" id="TIGR00054">
    <property type="entry name" value="RIP metalloprotease RseP"/>
    <property type="match status" value="1"/>
</dbReference>
<dbReference type="InterPro" id="IPR008915">
    <property type="entry name" value="Peptidase_M50"/>
</dbReference>
<evidence type="ECO:0000256" key="9">
    <source>
        <dbReference type="ARBA" id="ARBA00023049"/>
    </source>
</evidence>
<dbReference type="InterPro" id="IPR036034">
    <property type="entry name" value="PDZ_sf"/>
</dbReference>
<keyword evidence="10 11" id="KW-0472">Membrane</keyword>
<dbReference type="GO" id="GO:0006508">
    <property type="term" value="P:proteolysis"/>
    <property type="evidence" value="ECO:0007669"/>
    <property type="project" value="UniProtKB-KW"/>
</dbReference>
<feature type="transmembrane region" description="Helical" evidence="11">
    <location>
        <begin position="257"/>
        <end position="276"/>
    </location>
</feature>
<keyword evidence="11" id="KW-0479">Metal-binding</keyword>
<evidence type="ECO:0000256" key="7">
    <source>
        <dbReference type="ARBA" id="ARBA00022833"/>
    </source>
</evidence>
<dbReference type="InterPro" id="IPR001478">
    <property type="entry name" value="PDZ"/>
</dbReference>
<name>A0A0J6X144_9FIRM</name>
<evidence type="ECO:0000256" key="5">
    <source>
        <dbReference type="ARBA" id="ARBA00022692"/>
    </source>
</evidence>
<dbReference type="PANTHER" id="PTHR42837:SF2">
    <property type="entry name" value="MEMBRANE METALLOPROTEASE ARASP2, CHLOROPLASTIC-RELATED"/>
    <property type="match status" value="1"/>
</dbReference>
<dbReference type="GO" id="GO:0016020">
    <property type="term" value="C:membrane"/>
    <property type="evidence" value="ECO:0007669"/>
    <property type="project" value="UniProtKB-SubCell"/>
</dbReference>
<dbReference type="InterPro" id="IPR004387">
    <property type="entry name" value="Pept_M50_Zn"/>
</dbReference>
<keyword evidence="14" id="KW-1185">Reference proteome</keyword>
<keyword evidence="8 11" id="KW-1133">Transmembrane helix</keyword>